<dbReference type="PROSITE" id="PS50893">
    <property type="entry name" value="ABC_TRANSPORTER_2"/>
    <property type="match status" value="1"/>
</dbReference>
<feature type="domain" description="ABC transporter" evidence="13">
    <location>
        <begin position="7"/>
        <end position="257"/>
    </location>
</feature>
<accession>A0A366E0N7</accession>
<evidence type="ECO:0000256" key="9">
    <source>
        <dbReference type="ARBA" id="ARBA00022927"/>
    </source>
</evidence>
<keyword evidence="3" id="KW-0813">Transport</keyword>
<dbReference type="GO" id="GO:0005886">
    <property type="term" value="C:plasma membrane"/>
    <property type="evidence" value="ECO:0007669"/>
    <property type="project" value="UniProtKB-SubCell"/>
</dbReference>
<dbReference type="GO" id="GO:0016887">
    <property type="term" value="F:ATP hydrolysis activity"/>
    <property type="evidence" value="ECO:0007669"/>
    <property type="project" value="InterPro"/>
</dbReference>
<evidence type="ECO:0000256" key="3">
    <source>
        <dbReference type="ARBA" id="ARBA00022448"/>
    </source>
</evidence>
<name>A0A366E0N7_9HYPH</name>
<evidence type="ECO:0000256" key="12">
    <source>
        <dbReference type="ARBA" id="ARBA00025070"/>
    </source>
</evidence>
<evidence type="ECO:0000256" key="8">
    <source>
        <dbReference type="ARBA" id="ARBA00022856"/>
    </source>
</evidence>
<dbReference type="InterPro" id="IPR017871">
    <property type="entry name" value="ABC_transporter-like_CS"/>
</dbReference>
<dbReference type="RefSeq" id="WP_113944430.1">
    <property type="nucleotide sequence ID" value="NZ_JBHEEG010000004.1"/>
</dbReference>
<keyword evidence="7 14" id="KW-0067">ATP-binding</keyword>
<dbReference type="EMBL" id="QNRH01000003">
    <property type="protein sequence ID" value="RBO95936.1"/>
    <property type="molecule type" value="Genomic_DNA"/>
</dbReference>
<dbReference type="InterPro" id="IPR050388">
    <property type="entry name" value="ABC_Ni/Peptide_Import"/>
</dbReference>
<dbReference type="Pfam" id="PF08352">
    <property type="entry name" value="oligo_HPY"/>
    <property type="match status" value="1"/>
</dbReference>
<dbReference type="PANTHER" id="PTHR43297:SF2">
    <property type="entry name" value="DIPEPTIDE TRANSPORT ATP-BINDING PROTEIN DPPD"/>
    <property type="match status" value="1"/>
</dbReference>
<dbReference type="InterPro" id="IPR027417">
    <property type="entry name" value="P-loop_NTPase"/>
</dbReference>
<dbReference type="PROSITE" id="PS00211">
    <property type="entry name" value="ABC_TRANSPORTER_1"/>
    <property type="match status" value="1"/>
</dbReference>
<dbReference type="GO" id="GO:0015833">
    <property type="term" value="P:peptide transport"/>
    <property type="evidence" value="ECO:0007669"/>
    <property type="project" value="UniProtKB-KW"/>
</dbReference>
<keyword evidence="11" id="KW-0472">Membrane</keyword>
<sequence>MSDQPILQLDNLSIALRHKEQDYPAVSQMNFSIQAGEVFGLVGESGCGKSLSALTIAGLLRPPLHVTQGQVLLEGQDINRLSNRDMRRLRGDRVAMIFQEPMTSLNPLMTIGDQIGEMFVLHKGMSVRQARLKAIEALEQVQVPSPERRIKDYPHQLSGGMRQRVMIAIALACDPALLIADEPTTALDVTIQAEIVELILELCKARGTAVLMISHDLGLVARMCDRVAVMYAGHIVEQRPASQIFTDPRHPYTRGLVASLPLLGRRLQEGRKKLTEIKGVVPGLLERDEACGFASRCPRASEQCRTLMPPVTALEGISTIRCYHHD</sequence>
<keyword evidence="15" id="KW-1185">Reference proteome</keyword>
<dbReference type="AlphaFoldDB" id="A0A366E0N7"/>
<dbReference type="Gene3D" id="3.40.50.300">
    <property type="entry name" value="P-loop containing nucleotide triphosphate hydrolases"/>
    <property type="match status" value="1"/>
</dbReference>
<protein>
    <submittedName>
        <fullName evidence="14">Peptide/nickel transport system ATP-binding protein</fullName>
    </submittedName>
</protein>
<evidence type="ECO:0000313" key="15">
    <source>
        <dbReference type="Proteomes" id="UP000252893"/>
    </source>
</evidence>
<dbReference type="InterPro" id="IPR003593">
    <property type="entry name" value="AAA+_ATPase"/>
</dbReference>
<dbReference type="SUPFAM" id="SSF52540">
    <property type="entry name" value="P-loop containing nucleoside triphosphate hydrolases"/>
    <property type="match status" value="1"/>
</dbReference>
<dbReference type="GO" id="GO:0005524">
    <property type="term" value="F:ATP binding"/>
    <property type="evidence" value="ECO:0007669"/>
    <property type="project" value="UniProtKB-KW"/>
</dbReference>
<evidence type="ECO:0000256" key="6">
    <source>
        <dbReference type="ARBA" id="ARBA00022741"/>
    </source>
</evidence>
<evidence type="ECO:0000256" key="11">
    <source>
        <dbReference type="ARBA" id="ARBA00023136"/>
    </source>
</evidence>
<dbReference type="InterPro" id="IPR013563">
    <property type="entry name" value="Oligopep_ABC_C"/>
</dbReference>
<keyword evidence="9" id="KW-0653">Protein transport</keyword>
<keyword evidence="4" id="KW-1003">Cell membrane</keyword>
<gene>
    <name evidence="14" type="ORF">DFR47_103501</name>
</gene>
<evidence type="ECO:0000256" key="2">
    <source>
        <dbReference type="ARBA" id="ARBA00005417"/>
    </source>
</evidence>
<comment type="caution">
    <text evidence="14">The sequence shown here is derived from an EMBL/GenBank/DDBJ whole genome shotgun (WGS) entry which is preliminary data.</text>
</comment>
<reference evidence="14 15" key="1">
    <citation type="submission" date="2018-06" db="EMBL/GenBank/DDBJ databases">
        <title>Genomic Encyclopedia of Type Strains, Phase IV (KMG-IV): sequencing the most valuable type-strain genomes for metagenomic binning, comparative biology and taxonomic classification.</title>
        <authorList>
            <person name="Goeker M."/>
        </authorList>
    </citation>
    <scope>NUCLEOTIDE SEQUENCE [LARGE SCALE GENOMIC DNA]</scope>
    <source>
        <strain evidence="14 15">DSM 25619</strain>
    </source>
</reference>
<evidence type="ECO:0000256" key="5">
    <source>
        <dbReference type="ARBA" id="ARBA00022519"/>
    </source>
</evidence>
<dbReference type="GO" id="GO:0055085">
    <property type="term" value="P:transmembrane transport"/>
    <property type="evidence" value="ECO:0007669"/>
    <property type="project" value="UniProtKB-ARBA"/>
</dbReference>
<comment type="similarity">
    <text evidence="2">Belongs to the ABC transporter superfamily.</text>
</comment>
<dbReference type="CDD" id="cd03257">
    <property type="entry name" value="ABC_NikE_OppD_transporters"/>
    <property type="match status" value="1"/>
</dbReference>
<dbReference type="GO" id="GO:0015031">
    <property type="term" value="P:protein transport"/>
    <property type="evidence" value="ECO:0007669"/>
    <property type="project" value="UniProtKB-KW"/>
</dbReference>
<dbReference type="NCBIfam" id="TIGR01727">
    <property type="entry name" value="oligo_HPY"/>
    <property type="match status" value="1"/>
</dbReference>
<comment type="function">
    <text evidence="12">Probably part of an ABC transporter complex that could be involved in peptide import. Probably responsible for energy coupling to the transport system.</text>
</comment>
<dbReference type="OrthoDB" id="9815712at2"/>
<dbReference type="SMART" id="SM00382">
    <property type="entry name" value="AAA"/>
    <property type="match status" value="1"/>
</dbReference>
<evidence type="ECO:0000256" key="7">
    <source>
        <dbReference type="ARBA" id="ARBA00022840"/>
    </source>
</evidence>
<dbReference type="FunFam" id="3.40.50.300:FF:000016">
    <property type="entry name" value="Oligopeptide ABC transporter ATP-binding component"/>
    <property type="match status" value="1"/>
</dbReference>
<keyword evidence="5" id="KW-0997">Cell inner membrane</keyword>
<keyword evidence="6" id="KW-0547">Nucleotide-binding</keyword>
<organism evidence="14 15">
    <name type="scientific">Pseudochrobactrum asaccharolyticum</name>
    <dbReference type="NCBI Taxonomy" id="354351"/>
    <lineage>
        <taxon>Bacteria</taxon>
        <taxon>Pseudomonadati</taxon>
        <taxon>Pseudomonadota</taxon>
        <taxon>Alphaproteobacteria</taxon>
        <taxon>Hyphomicrobiales</taxon>
        <taxon>Brucellaceae</taxon>
        <taxon>Pseudochrobactrum</taxon>
    </lineage>
</organism>
<comment type="subcellular location">
    <subcellularLocation>
        <location evidence="1">Cell inner membrane</location>
        <topology evidence="1">Peripheral membrane protein</topology>
    </subcellularLocation>
</comment>
<dbReference type="Pfam" id="PF00005">
    <property type="entry name" value="ABC_tran"/>
    <property type="match status" value="1"/>
</dbReference>
<keyword evidence="8" id="KW-0571">Peptide transport</keyword>
<evidence type="ECO:0000313" key="14">
    <source>
        <dbReference type="EMBL" id="RBO95936.1"/>
    </source>
</evidence>
<evidence type="ECO:0000256" key="10">
    <source>
        <dbReference type="ARBA" id="ARBA00022967"/>
    </source>
</evidence>
<evidence type="ECO:0000256" key="1">
    <source>
        <dbReference type="ARBA" id="ARBA00004417"/>
    </source>
</evidence>
<evidence type="ECO:0000256" key="4">
    <source>
        <dbReference type="ARBA" id="ARBA00022475"/>
    </source>
</evidence>
<dbReference type="Proteomes" id="UP000252893">
    <property type="component" value="Unassembled WGS sequence"/>
</dbReference>
<proteinExistence type="inferred from homology"/>
<evidence type="ECO:0000259" key="13">
    <source>
        <dbReference type="PROSITE" id="PS50893"/>
    </source>
</evidence>
<keyword evidence="10" id="KW-1278">Translocase</keyword>
<dbReference type="PANTHER" id="PTHR43297">
    <property type="entry name" value="OLIGOPEPTIDE TRANSPORT ATP-BINDING PROTEIN APPD"/>
    <property type="match status" value="1"/>
</dbReference>
<dbReference type="InterPro" id="IPR003439">
    <property type="entry name" value="ABC_transporter-like_ATP-bd"/>
</dbReference>